<feature type="transmembrane region" description="Helical" evidence="7">
    <location>
        <begin position="108"/>
        <end position="131"/>
    </location>
</feature>
<feature type="transmembrane region" description="Helical" evidence="7">
    <location>
        <begin position="510"/>
        <end position="530"/>
    </location>
</feature>
<evidence type="ECO:0000256" key="5">
    <source>
        <dbReference type="ARBA" id="ARBA00022989"/>
    </source>
</evidence>
<accession>A0A1H7KGQ5</accession>
<dbReference type="PANTHER" id="PTHR42718">
    <property type="entry name" value="MAJOR FACILITATOR SUPERFAMILY MULTIDRUG TRANSPORTER MFSC"/>
    <property type="match status" value="1"/>
</dbReference>
<protein>
    <submittedName>
        <fullName evidence="9">Drug resistance transporter, EmrB/QacA subfamily</fullName>
    </submittedName>
</protein>
<name>A0A1H7KGQ5_9PROT</name>
<dbReference type="GO" id="GO:0022857">
    <property type="term" value="F:transmembrane transporter activity"/>
    <property type="evidence" value="ECO:0007669"/>
    <property type="project" value="InterPro"/>
</dbReference>
<dbReference type="InterPro" id="IPR011701">
    <property type="entry name" value="MFS"/>
</dbReference>
<evidence type="ECO:0000256" key="6">
    <source>
        <dbReference type="ARBA" id="ARBA00023136"/>
    </source>
</evidence>
<feature type="transmembrane region" description="Helical" evidence="7">
    <location>
        <begin position="430"/>
        <end position="451"/>
    </location>
</feature>
<feature type="transmembrane region" description="Helical" evidence="7">
    <location>
        <begin position="73"/>
        <end position="96"/>
    </location>
</feature>
<dbReference type="EMBL" id="FOBH01000003">
    <property type="protein sequence ID" value="SEK85137.1"/>
    <property type="molecule type" value="Genomic_DNA"/>
</dbReference>
<feature type="transmembrane region" description="Helical" evidence="7">
    <location>
        <begin position="170"/>
        <end position="189"/>
    </location>
</feature>
<keyword evidence="10" id="KW-1185">Reference proteome</keyword>
<keyword evidence="3" id="KW-1003">Cell membrane</keyword>
<keyword evidence="5 7" id="KW-1133">Transmembrane helix</keyword>
<dbReference type="CDD" id="cd17321">
    <property type="entry name" value="MFS_MMR_MDR_like"/>
    <property type="match status" value="1"/>
</dbReference>
<evidence type="ECO:0000256" key="4">
    <source>
        <dbReference type="ARBA" id="ARBA00022692"/>
    </source>
</evidence>
<feature type="domain" description="Major facilitator superfamily (MFS) profile" evidence="8">
    <location>
        <begin position="42"/>
        <end position="534"/>
    </location>
</feature>
<dbReference type="InterPro" id="IPR020846">
    <property type="entry name" value="MFS_dom"/>
</dbReference>
<feature type="transmembrane region" description="Helical" evidence="7">
    <location>
        <begin position="228"/>
        <end position="247"/>
    </location>
</feature>
<dbReference type="Gene3D" id="1.20.1720.10">
    <property type="entry name" value="Multidrug resistance protein D"/>
    <property type="match status" value="1"/>
</dbReference>
<comment type="subcellular location">
    <subcellularLocation>
        <location evidence="1">Cell membrane</location>
        <topology evidence="1">Multi-pass membrane protein</topology>
    </subcellularLocation>
</comment>
<proteinExistence type="predicted"/>
<dbReference type="STRING" id="1233.SAMN05216387_103198"/>
<sequence length="538" mass="55546">MPRRRNDHDMPMISLTRGPCDEGVIRSAADTTGCAERARPWVLATTILGSSMAFIDSSVVNVALPAIQADLAITVGGAQWVANAYLLMLGSLILVGGSAGDRFGRRRVFALGIAIFTAASISCGLAPNIGALVAARAVQGVGGALLVPGSLAIISAAFPADERGKAIGTWAGFSALTTAAGPVLGGWLVDALSWRAIFFINAPIALLTLALAFRHVPGSRGTSDGRDVDWVGGVLVTLGLAGLVYGLTAAPDSGWTDPLVLGGIIGGVLIIALFVRHEAATPLPIMPLELFRSEVFSGANAMTLLLYFALGGAMFFLPFNLIQIQGYSATLAGAAFLPFTLIMGMTSQWSGGLVGRYGARKPLTIGPIIAAAGFALFAVPGSDASYWTTFFPAMAVLGLGMAVSVAPLTTTIMGAVEERYAGTASGINNAVSRVAGMLAIALLGALANGVFGSTLDAHMTRMQVPAEIRVALDAEVPKLAEAKVPPQVVGEQRRALEEELKQAFVQSFRVVMLVAAGLALTSALCAFLTVGPHGKTTR</sequence>
<dbReference type="AlphaFoldDB" id="A0A1H7KGQ5"/>
<evidence type="ECO:0000256" key="2">
    <source>
        <dbReference type="ARBA" id="ARBA00022448"/>
    </source>
</evidence>
<dbReference type="Pfam" id="PF07690">
    <property type="entry name" value="MFS_1"/>
    <property type="match status" value="1"/>
</dbReference>
<dbReference type="NCBIfam" id="TIGR00711">
    <property type="entry name" value="efflux_EmrB"/>
    <property type="match status" value="1"/>
</dbReference>
<dbReference type="GO" id="GO:0005886">
    <property type="term" value="C:plasma membrane"/>
    <property type="evidence" value="ECO:0007669"/>
    <property type="project" value="UniProtKB-SubCell"/>
</dbReference>
<organism evidence="9 10">
    <name type="scientific">Nitrosovibrio tenuis</name>
    <dbReference type="NCBI Taxonomy" id="1233"/>
    <lineage>
        <taxon>Bacteria</taxon>
        <taxon>Pseudomonadati</taxon>
        <taxon>Pseudomonadota</taxon>
        <taxon>Betaproteobacteria</taxon>
        <taxon>Nitrosomonadales</taxon>
        <taxon>Nitrosomonadaceae</taxon>
        <taxon>Nitrosovibrio</taxon>
    </lineage>
</organism>
<evidence type="ECO:0000256" key="3">
    <source>
        <dbReference type="ARBA" id="ARBA00022475"/>
    </source>
</evidence>
<evidence type="ECO:0000313" key="9">
    <source>
        <dbReference type="EMBL" id="SEK85137.1"/>
    </source>
</evidence>
<dbReference type="PANTHER" id="PTHR42718:SF42">
    <property type="entry name" value="EXPORT PROTEIN"/>
    <property type="match status" value="1"/>
</dbReference>
<dbReference type="Gene3D" id="1.20.1250.20">
    <property type="entry name" value="MFS general substrate transporter like domains"/>
    <property type="match status" value="1"/>
</dbReference>
<dbReference type="SUPFAM" id="SSF103473">
    <property type="entry name" value="MFS general substrate transporter"/>
    <property type="match status" value="2"/>
</dbReference>
<feature type="transmembrane region" description="Helical" evidence="7">
    <location>
        <begin position="259"/>
        <end position="275"/>
    </location>
</feature>
<keyword evidence="2" id="KW-0813">Transport</keyword>
<dbReference type="InterPro" id="IPR036259">
    <property type="entry name" value="MFS_trans_sf"/>
</dbReference>
<evidence type="ECO:0000313" key="10">
    <source>
        <dbReference type="Proteomes" id="UP000198620"/>
    </source>
</evidence>
<feature type="transmembrane region" description="Helical" evidence="7">
    <location>
        <begin position="386"/>
        <end position="409"/>
    </location>
</feature>
<feature type="transmembrane region" description="Helical" evidence="7">
    <location>
        <begin position="295"/>
        <end position="318"/>
    </location>
</feature>
<feature type="transmembrane region" description="Helical" evidence="7">
    <location>
        <begin position="195"/>
        <end position="216"/>
    </location>
</feature>
<feature type="transmembrane region" description="Helical" evidence="7">
    <location>
        <begin position="41"/>
        <end position="67"/>
    </location>
</feature>
<feature type="transmembrane region" description="Helical" evidence="7">
    <location>
        <begin position="363"/>
        <end position="380"/>
    </location>
</feature>
<evidence type="ECO:0000256" key="7">
    <source>
        <dbReference type="SAM" id="Phobius"/>
    </source>
</evidence>
<evidence type="ECO:0000256" key="1">
    <source>
        <dbReference type="ARBA" id="ARBA00004651"/>
    </source>
</evidence>
<gene>
    <name evidence="9" type="ORF">SAMN05216387_103198</name>
</gene>
<dbReference type="PROSITE" id="PS50850">
    <property type="entry name" value="MFS"/>
    <property type="match status" value="1"/>
</dbReference>
<feature type="transmembrane region" description="Helical" evidence="7">
    <location>
        <begin position="324"/>
        <end position="342"/>
    </location>
</feature>
<feature type="transmembrane region" description="Helical" evidence="7">
    <location>
        <begin position="137"/>
        <end position="158"/>
    </location>
</feature>
<keyword evidence="6 7" id="KW-0472">Membrane</keyword>
<evidence type="ECO:0000259" key="8">
    <source>
        <dbReference type="PROSITE" id="PS50850"/>
    </source>
</evidence>
<dbReference type="InterPro" id="IPR004638">
    <property type="entry name" value="EmrB-like"/>
</dbReference>
<dbReference type="Proteomes" id="UP000198620">
    <property type="component" value="Unassembled WGS sequence"/>
</dbReference>
<reference evidence="9 10" key="1">
    <citation type="submission" date="2016-10" db="EMBL/GenBank/DDBJ databases">
        <authorList>
            <person name="de Groot N.N."/>
        </authorList>
    </citation>
    <scope>NUCLEOTIDE SEQUENCE [LARGE SCALE GENOMIC DNA]</scope>
    <source>
        <strain evidence="9 10">Nv1</strain>
    </source>
</reference>
<keyword evidence="4 7" id="KW-0812">Transmembrane</keyword>